<protein>
    <recommendedName>
        <fullName evidence="4">Lipoprotein</fullName>
    </recommendedName>
</protein>
<dbReference type="AlphaFoldDB" id="A0A4R6FDH6"/>
<reference evidence="2 3" key="1">
    <citation type="submission" date="2019-03" db="EMBL/GenBank/DDBJ databases">
        <title>Genomic Encyclopedia of Type Strains, Phase IV (KMG-IV): sequencing the most valuable type-strain genomes for metagenomic binning, comparative biology and taxonomic classification.</title>
        <authorList>
            <person name="Goeker M."/>
        </authorList>
    </citation>
    <scope>NUCLEOTIDE SEQUENCE [LARGE SCALE GENOMIC DNA]</scope>
    <source>
        <strain evidence="2 3">DSM 25059</strain>
    </source>
</reference>
<feature type="chain" id="PRO_5020552275" description="Lipoprotein" evidence="1">
    <location>
        <begin position="23"/>
        <end position="163"/>
    </location>
</feature>
<proteinExistence type="predicted"/>
<evidence type="ECO:0000313" key="2">
    <source>
        <dbReference type="EMBL" id="TDN79299.1"/>
    </source>
</evidence>
<dbReference type="PROSITE" id="PS51257">
    <property type="entry name" value="PROKAR_LIPOPROTEIN"/>
    <property type="match status" value="1"/>
</dbReference>
<organism evidence="2 3">
    <name type="scientific">Stakelama pacifica</name>
    <dbReference type="NCBI Taxonomy" id="517720"/>
    <lineage>
        <taxon>Bacteria</taxon>
        <taxon>Pseudomonadati</taxon>
        <taxon>Pseudomonadota</taxon>
        <taxon>Alphaproteobacteria</taxon>
        <taxon>Sphingomonadales</taxon>
        <taxon>Sphingomonadaceae</taxon>
        <taxon>Stakelama</taxon>
    </lineage>
</organism>
<keyword evidence="3" id="KW-1185">Reference proteome</keyword>
<feature type="signal peptide" evidence="1">
    <location>
        <begin position="1"/>
        <end position="22"/>
    </location>
</feature>
<evidence type="ECO:0008006" key="4">
    <source>
        <dbReference type="Google" id="ProtNLM"/>
    </source>
</evidence>
<dbReference type="EMBL" id="SNWD01000013">
    <property type="protein sequence ID" value="TDN79299.1"/>
    <property type="molecule type" value="Genomic_DNA"/>
</dbReference>
<accession>A0A4R6FDH6</accession>
<dbReference type="Proteomes" id="UP000295493">
    <property type="component" value="Unassembled WGS sequence"/>
</dbReference>
<gene>
    <name evidence="2" type="ORF">EV664_11377</name>
</gene>
<keyword evidence="1" id="KW-0732">Signal</keyword>
<evidence type="ECO:0000313" key="3">
    <source>
        <dbReference type="Proteomes" id="UP000295493"/>
    </source>
</evidence>
<evidence type="ECO:0000256" key="1">
    <source>
        <dbReference type="SAM" id="SignalP"/>
    </source>
</evidence>
<sequence>MMRAAILPVVTLMLCSCSYVYDVTVSMSHGRLIFDANPQWFADCVRVVSVTADDDSVRATAASGDDEDLVRTGTFLRQSISHDDGCKNHFPIAYGYTLKGRAHVYDNGGVPADMAGQRAPSVAPKPLHTGVAYTVSTVTGATGYGCGRFIIRQDRTVENLGCS</sequence>
<name>A0A4R6FDH6_9SPHN</name>
<comment type="caution">
    <text evidence="2">The sequence shown here is derived from an EMBL/GenBank/DDBJ whole genome shotgun (WGS) entry which is preliminary data.</text>
</comment>